<name>A0A7I8DFN8_9FIRM</name>
<dbReference type="Proteomes" id="UP000515703">
    <property type="component" value="Chromosome"/>
</dbReference>
<dbReference type="EMBL" id="AP023368">
    <property type="protein sequence ID" value="BCJ97289.1"/>
    <property type="molecule type" value="Genomic_DNA"/>
</dbReference>
<organism evidence="1 2">
    <name type="scientific">Anaerocolumna chitinilytica</name>
    <dbReference type="NCBI Taxonomy" id="1727145"/>
    <lineage>
        <taxon>Bacteria</taxon>
        <taxon>Bacillati</taxon>
        <taxon>Bacillota</taxon>
        <taxon>Clostridia</taxon>
        <taxon>Lachnospirales</taxon>
        <taxon>Lachnospiraceae</taxon>
        <taxon>Anaerocolumna</taxon>
    </lineage>
</organism>
<gene>
    <name evidence="1" type="ORF">bsdcttw_03300</name>
</gene>
<reference evidence="1 2" key="1">
    <citation type="submission" date="2020-08" db="EMBL/GenBank/DDBJ databases">
        <title>Draft genome sequencing of an Anaerocolumna strain isolated from anoxic soil subjected to BSD treatment.</title>
        <authorList>
            <person name="Uek A."/>
            <person name="Tonouchi A."/>
        </authorList>
    </citation>
    <scope>NUCLEOTIDE SEQUENCE [LARGE SCALE GENOMIC DNA]</scope>
    <source>
        <strain evidence="1 2">CTTW</strain>
    </source>
</reference>
<accession>A0A7I8DFN8</accession>
<protein>
    <recommendedName>
        <fullName evidence="3">Sporulation protein</fullName>
    </recommendedName>
</protein>
<proteinExistence type="predicted"/>
<dbReference type="KEGG" id="acht:bsdcttw_03300"/>
<reference evidence="1 2" key="2">
    <citation type="submission" date="2020-08" db="EMBL/GenBank/DDBJ databases">
        <authorList>
            <person name="Ueki A."/>
            <person name="Tonouchi A."/>
        </authorList>
    </citation>
    <scope>NUCLEOTIDE SEQUENCE [LARGE SCALE GENOMIC DNA]</scope>
    <source>
        <strain evidence="1 2">CTTW</strain>
    </source>
</reference>
<dbReference type="Pfam" id="PF12116">
    <property type="entry name" value="SpoIIID"/>
    <property type="match status" value="1"/>
</dbReference>
<evidence type="ECO:0008006" key="3">
    <source>
        <dbReference type="Google" id="ProtNLM"/>
    </source>
</evidence>
<dbReference type="AlphaFoldDB" id="A0A7I8DFN8"/>
<evidence type="ECO:0000313" key="1">
    <source>
        <dbReference type="EMBL" id="BCJ97289.1"/>
    </source>
</evidence>
<sequence>MSKFSKKINKINNTVEGYYNRKNHTLHRAFFSVSTVHKDVTERLGQINPSLANRARVVLDLNKSERHIRGGLATKEKYLHKTKYSQAY</sequence>
<keyword evidence="2" id="KW-1185">Reference proteome</keyword>
<evidence type="ECO:0000313" key="2">
    <source>
        <dbReference type="Proteomes" id="UP000515703"/>
    </source>
</evidence>
<dbReference type="InterPro" id="IPR014208">
    <property type="entry name" value="Spore_III_D"/>
</dbReference>